<evidence type="ECO:0000259" key="10">
    <source>
        <dbReference type="Pfam" id="PF01619"/>
    </source>
</evidence>
<dbReference type="PANTHER" id="PTHR13914:SF0">
    <property type="entry name" value="PROLINE DEHYDROGENASE 1, MITOCHONDRIAL"/>
    <property type="match status" value="1"/>
</dbReference>
<evidence type="ECO:0000256" key="7">
    <source>
        <dbReference type="ARBA" id="ARBA00023002"/>
    </source>
</evidence>
<dbReference type="InterPro" id="IPR002872">
    <property type="entry name" value="Proline_DH_dom"/>
</dbReference>
<gene>
    <name evidence="11" type="ORF">OZ401_000784</name>
</gene>
<dbReference type="Gene3D" id="3.20.20.220">
    <property type="match status" value="1"/>
</dbReference>
<evidence type="ECO:0000313" key="11">
    <source>
        <dbReference type="EMBL" id="WJW67517.1"/>
    </source>
</evidence>
<name>A0ABY9B3R5_9CHLR</name>
<evidence type="ECO:0000256" key="4">
    <source>
        <dbReference type="ARBA" id="ARBA00022630"/>
    </source>
</evidence>
<keyword evidence="8" id="KW-0642">Proline metabolism</keyword>
<feature type="domain" description="Proline dehydrogenase" evidence="10">
    <location>
        <begin position="43"/>
        <end position="299"/>
    </location>
</feature>
<dbReference type="Proteomes" id="UP001431572">
    <property type="component" value="Chromosome 1"/>
</dbReference>
<evidence type="ECO:0000256" key="2">
    <source>
        <dbReference type="ARBA" id="ARBA00004739"/>
    </source>
</evidence>
<dbReference type="InterPro" id="IPR029041">
    <property type="entry name" value="FAD-linked_oxidoreductase-like"/>
</dbReference>
<dbReference type="SUPFAM" id="SSF51730">
    <property type="entry name" value="FAD-linked oxidoreductase"/>
    <property type="match status" value="1"/>
</dbReference>
<dbReference type="Pfam" id="PF01619">
    <property type="entry name" value="Pro_dh"/>
    <property type="match status" value="1"/>
</dbReference>
<dbReference type="PANTHER" id="PTHR13914">
    <property type="entry name" value="PROLINE OXIDASE"/>
    <property type="match status" value="1"/>
</dbReference>
<reference evidence="11" key="1">
    <citation type="journal article" date="2024" name="Nature">
        <title>Anoxygenic phototroph of the Chloroflexota uses a type I reaction centre.</title>
        <authorList>
            <person name="Tsuji J.M."/>
            <person name="Shaw N.A."/>
            <person name="Nagashima S."/>
            <person name="Venkiteswaran J.J."/>
            <person name="Schiff S.L."/>
            <person name="Watanabe T."/>
            <person name="Fukui M."/>
            <person name="Hanada S."/>
            <person name="Tank M."/>
            <person name="Neufeld J.D."/>
        </authorList>
    </citation>
    <scope>NUCLEOTIDE SEQUENCE</scope>
    <source>
        <strain evidence="11">L227-S17</strain>
    </source>
</reference>
<dbReference type="PIRSF" id="PIRSF000196">
    <property type="entry name" value="Pro_dehydrog"/>
    <property type="match status" value="1"/>
</dbReference>
<organism evidence="11 12">
    <name type="scientific">Candidatus Chlorohelix allophototropha</name>
    <dbReference type="NCBI Taxonomy" id="3003348"/>
    <lineage>
        <taxon>Bacteria</taxon>
        <taxon>Bacillati</taxon>
        <taxon>Chloroflexota</taxon>
        <taxon>Chloroflexia</taxon>
        <taxon>Candidatus Chloroheliales</taxon>
        <taxon>Candidatus Chloroheliaceae</taxon>
        <taxon>Candidatus Chlorohelix</taxon>
    </lineage>
</organism>
<evidence type="ECO:0000313" key="12">
    <source>
        <dbReference type="Proteomes" id="UP001431572"/>
    </source>
</evidence>
<comment type="catalytic activity">
    <reaction evidence="9">
        <text>L-proline + a quinone = (S)-1-pyrroline-5-carboxylate + a quinol + H(+)</text>
        <dbReference type="Rhea" id="RHEA:23784"/>
        <dbReference type="ChEBI" id="CHEBI:15378"/>
        <dbReference type="ChEBI" id="CHEBI:17388"/>
        <dbReference type="ChEBI" id="CHEBI:24646"/>
        <dbReference type="ChEBI" id="CHEBI:60039"/>
        <dbReference type="ChEBI" id="CHEBI:132124"/>
        <dbReference type="EC" id="1.5.5.2"/>
    </reaction>
</comment>
<accession>A0ABY9B3R5</accession>
<sequence>MSILKEPILKLSKSARMKNFVSHNRIGRSAARRFVAGETLEDALKAARDMNKLGIHVSLDYLGENVFSEAESVASTEQYLNLLGMIAREKLDANISVKLTALGLDVDRRLCLNNITAVLTRARDLGGIFVRIDMESSEYTERTIDIFKELWQSGFRNTGTVLQSYMYRTEDDVHTMIELKARVRLCKGAYLEPPTVAYAEKSDTDSNYVKCMQQLLDNGNYPGFATHDEKIINQILDYVKAQNIPAEKFEFQMLYGIRRDLQKKLAGLGYNVRAYVPYGSQWYPYLMRRMAERPANLFFMLNNAWRG</sequence>
<keyword evidence="4" id="KW-0285">Flavoprotein</keyword>
<keyword evidence="12" id="KW-1185">Reference proteome</keyword>
<evidence type="ECO:0000256" key="8">
    <source>
        <dbReference type="ARBA" id="ARBA00023062"/>
    </source>
</evidence>
<dbReference type="RefSeq" id="WP_341469410.1">
    <property type="nucleotide sequence ID" value="NZ_CP128399.1"/>
</dbReference>
<evidence type="ECO:0000256" key="9">
    <source>
        <dbReference type="ARBA" id="ARBA00048779"/>
    </source>
</evidence>
<keyword evidence="6" id="KW-0274">FAD</keyword>
<comment type="cofactor">
    <cofactor evidence="1">
        <name>FAD</name>
        <dbReference type="ChEBI" id="CHEBI:57692"/>
    </cofactor>
</comment>
<comment type="pathway">
    <text evidence="2">Amino-acid degradation; L-proline degradation into L-glutamate; L-glutamate from L-proline: step 1/2.</text>
</comment>
<keyword evidence="5" id="KW-0547">Nucleotide-binding</keyword>
<evidence type="ECO:0000256" key="1">
    <source>
        <dbReference type="ARBA" id="ARBA00001974"/>
    </source>
</evidence>
<dbReference type="InterPro" id="IPR015659">
    <property type="entry name" value="Proline_oxidase"/>
</dbReference>
<dbReference type="EMBL" id="CP128399">
    <property type="protein sequence ID" value="WJW67517.1"/>
    <property type="molecule type" value="Genomic_DNA"/>
</dbReference>
<protein>
    <recommendedName>
        <fullName evidence="3">proline dehydrogenase</fullName>
        <ecNumber evidence="3">1.5.5.2</ecNumber>
    </recommendedName>
</protein>
<proteinExistence type="predicted"/>
<evidence type="ECO:0000256" key="5">
    <source>
        <dbReference type="ARBA" id="ARBA00022741"/>
    </source>
</evidence>
<evidence type="ECO:0000256" key="3">
    <source>
        <dbReference type="ARBA" id="ARBA00012695"/>
    </source>
</evidence>
<evidence type="ECO:0000256" key="6">
    <source>
        <dbReference type="ARBA" id="ARBA00022827"/>
    </source>
</evidence>
<dbReference type="InterPro" id="IPR008219">
    <property type="entry name" value="PRODH_bac_arc"/>
</dbReference>
<keyword evidence="7" id="KW-0560">Oxidoreductase</keyword>
<dbReference type="EC" id="1.5.5.2" evidence="3"/>